<accession>A0ABR1SWY0</accession>
<comment type="caution">
    <text evidence="3">The sequence shown here is derived from an EMBL/GenBank/DDBJ whole genome shotgun (WGS) entry which is preliminary data.</text>
</comment>
<dbReference type="PANTHER" id="PTHR37171:SF1">
    <property type="entry name" value="SERINE_THREONINE-PROTEIN KINASE YRZF-RELATED"/>
    <property type="match status" value="1"/>
</dbReference>
<dbReference type="PANTHER" id="PTHR37171">
    <property type="entry name" value="SERINE/THREONINE-PROTEIN KINASE YRZF-RELATED"/>
    <property type="match status" value="1"/>
</dbReference>
<evidence type="ECO:0000313" key="3">
    <source>
        <dbReference type="EMBL" id="KAK8038361.1"/>
    </source>
</evidence>
<proteinExistence type="predicted"/>
<reference evidence="3 4" key="1">
    <citation type="submission" date="2023-01" db="EMBL/GenBank/DDBJ databases">
        <title>Analysis of 21 Apiospora genomes using comparative genomics revels a genus with tremendous synthesis potential of carbohydrate active enzymes and secondary metabolites.</title>
        <authorList>
            <person name="Sorensen T."/>
        </authorList>
    </citation>
    <scope>NUCLEOTIDE SEQUENCE [LARGE SCALE GENOMIC DNA]</scope>
    <source>
        <strain evidence="3 4">CBS 135458</strain>
    </source>
</reference>
<sequence>MSDPEIVRLRREIEKLTREKEAAEAREEQLIRENQPTTLDEYLRNCHTYLYQNFKLADKSISSTGFTRVDGKFYPKWLRPWTEFAESLRQQQFNVIMGACEGERLFNQESTTRDIGRSISHKLAGNESAVTHFEKVAVEDPTYAIFQHLAGLPAIRTRFRFSDLRFSDNSREITQASGGIPLTENEGLDNEIPERRPRTGPNKRAASEQRVKPRPTNPDGAGLRTRPGGDESVAFVYDYKAAHKVSVEHVKLAVAKETLFIEVVEQINSNKSKTGTELDQFRAEARIAMALTQVFDYMVNYGVAYGYVAAGESLLLLYIDRADPQTLFCHPCVPNEDVGEVAGEDWAEKMIYTAVAQLASFFLLSLRSDALQGALLEASLESAGAALKKWTEPYEEAVHFVSAEDTESSLAPSSSPMQGADQDFTSKAVRTGRDIPLRSKSSCATPTLPRRDNESDEEDGPEGDLPPPWTRPVSDRGNRKRGLSDSSSEVVETHHSAPTRQYCSQACLLGLKKGWDLDDSCPNVLLHRNASGDGRRHHITADQFTHLVGERLRQNPYQDCSALDGWGKKGAIGVLFRLELPPYGYTFVGKGTLLDNLERLRHECRVYERLDTLQGYVVPVHLGLVQLEKGYILPGGERAVHMMLMSWGGESVAHAGMGTADMEAQRHRSSQAVWALGVDHNDERNDNLLWNAERQCVMLIDFDRAGLRVAPKHRQLSMVSGMKRKRVDDKSYPLKRCLLGRLQSV</sequence>
<gene>
    <name evidence="3" type="ORF">PG994_015128</name>
</gene>
<evidence type="ECO:0000313" key="4">
    <source>
        <dbReference type="Proteomes" id="UP001480595"/>
    </source>
</evidence>
<keyword evidence="1" id="KW-0175">Coiled coil</keyword>
<dbReference type="GeneID" id="92099600"/>
<dbReference type="EMBL" id="JAQQWL010000016">
    <property type="protein sequence ID" value="KAK8038361.1"/>
    <property type="molecule type" value="Genomic_DNA"/>
</dbReference>
<evidence type="ECO:0000256" key="2">
    <source>
        <dbReference type="SAM" id="MobiDB-lite"/>
    </source>
</evidence>
<feature type="compositionally biased region" description="Polar residues" evidence="2">
    <location>
        <begin position="484"/>
        <end position="496"/>
    </location>
</feature>
<protein>
    <submittedName>
        <fullName evidence="3">Metalloprotease-like protein</fullName>
    </submittedName>
</protein>
<keyword evidence="4" id="KW-1185">Reference proteome</keyword>
<dbReference type="InterPro" id="IPR052396">
    <property type="entry name" value="Meiotic_Drive_Suppr_Kinase"/>
</dbReference>
<feature type="coiled-coil region" evidence="1">
    <location>
        <begin position="6"/>
        <end position="33"/>
    </location>
</feature>
<feature type="region of interest" description="Disordered" evidence="2">
    <location>
        <begin position="429"/>
        <end position="496"/>
    </location>
</feature>
<dbReference type="Proteomes" id="UP001480595">
    <property type="component" value="Unassembled WGS sequence"/>
</dbReference>
<evidence type="ECO:0000256" key="1">
    <source>
        <dbReference type="SAM" id="Coils"/>
    </source>
</evidence>
<dbReference type="RefSeq" id="XP_066708213.1">
    <property type="nucleotide sequence ID" value="XM_066866537.1"/>
</dbReference>
<organism evidence="3 4">
    <name type="scientific">Apiospora phragmitis</name>
    <dbReference type="NCBI Taxonomy" id="2905665"/>
    <lineage>
        <taxon>Eukaryota</taxon>
        <taxon>Fungi</taxon>
        <taxon>Dikarya</taxon>
        <taxon>Ascomycota</taxon>
        <taxon>Pezizomycotina</taxon>
        <taxon>Sordariomycetes</taxon>
        <taxon>Xylariomycetidae</taxon>
        <taxon>Amphisphaeriales</taxon>
        <taxon>Apiosporaceae</taxon>
        <taxon>Apiospora</taxon>
    </lineage>
</organism>
<name>A0ABR1SWY0_9PEZI</name>
<feature type="region of interest" description="Disordered" evidence="2">
    <location>
        <begin position="175"/>
        <end position="227"/>
    </location>
</feature>